<sequence length="59" mass="6670">MCSHGRIMSRVFKKKNGHVISWQQRDVNLPPDPALKLTAVAFFGGVYRIDGDNQVASRR</sequence>
<organism evidence="1 2">
    <name type="scientific">Rhizobium rhizogenes NBRC 13257</name>
    <dbReference type="NCBI Taxonomy" id="1220581"/>
    <lineage>
        <taxon>Bacteria</taxon>
        <taxon>Pseudomonadati</taxon>
        <taxon>Pseudomonadota</taxon>
        <taxon>Alphaproteobacteria</taxon>
        <taxon>Hyphomicrobiales</taxon>
        <taxon>Rhizobiaceae</taxon>
        <taxon>Rhizobium/Agrobacterium group</taxon>
        <taxon>Rhizobium</taxon>
    </lineage>
</organism>
<evidence type="ECO:0000313" key="1">
    <source>
        <dbReference type="EMBL" id="GAJ95865.1"/>
    </source>
</evidence>
<dbReference type="Proteomes" id="UP000026941">
    <property type="component" value="Unassembled WGS sequence"/>
</dbReference>
<gene>
    <name evidence="1" type="ORF">RRH01S_14_00150</name>
</gene>
<dbReference type="EMBL" id="BAYX01000014">
    <property type="protein sequence ID" value="GAJ95865.1"/>
    <property type="molecule type" value="Genomic_DNA"/>
</dbReference>
<evidence type="ECO:0000313" key="2">
    <source>
        <dbReference type="Proteomes" id="UP000026941"/>
    </source>
</evidence>
<protein>
    <submittedName>
        <fullName evidence="1">Uncharacterized protein</fullName>
    </submittedName>
</protein>
<proteinExistence type="predicted"/>
<dbReference type="AlphaFoldDB" id="A0AA87Q5F2"/>
<reference evidence="1 2" key="1">
    <citation type="submission" date="2014-05" db="EMBL/GenBank/DDBJ databases">
        <title>Whole genome shotgun sequence of Rhizobium rhizogenes NBRC 13257.</title>
        <authorList>
            <person name="Katano-Makiyama Y."/>
            <person name="Hosoyama A."/>
            <person name="Hashimoto M."/>
            <person name="Hosoyama Y."/>
            <person name="Noguchi M."/>
            <person name="Tsuchikane K."/>
            <person name="Kimura A."/>
            <person name="Ohji S."/>
            <person name="Ichikawa N."/>
            <person name="Yamazoe A."/>
            <person name="Fujita N."/>
        </authorList>
    </citation>
    <scope>NUCLEOTIDE SEQUENCE [LARGE SCALE GENOMIC DNA]</scope>
    <source>
        <strain evidence="1 2">NBRC 13257</strain>
    </source>
</reference>
<name>A0AA87Q5F2_RHIRH</name>
<comment type="caution">
    <text evidence="1">The sequence shown here is derived from an EMBL/GenBank/DDBJ whole genome shotgun (WGS) entry which is preliminary data.</text>
</comment>
<accession>A0AA87Q5F2</accession>